<organism evidence="8 9">
    <name type="scientific">Leptothoe kymatousa TAU-MAC 1615</name>
    <dbReference type="NCBI Taxonomy" id="2364775"/>
    <lineage>
        <taxon>Bacteria</taxon>
        <taxon>Bacillati</taxon>
        <taxon>Cyanobacteriota</taxon>
        <taxon>Cyanophyceae</taxon>
        <taxon>Nodosilineales</taxon>
        <taxon>Cymatolegaceae</taxon>
        <taxon>Leptothoe</taxon>
        <taxon>Leptothoe kymatousa</taxon>
    </lineage>
</organism>
<dbReference type="RefSeq" id="WP_215618010.1">
    <property type="nucleotide sequence ID" value="NZ_JADOER010000005.1"/>
</dbReference>
<dbReference type="EC" id="3.1.26.5" evidence="6 7"/>
<reference evidence="8 9" key="1">
    <citation type="journal article" date="2021" name="Mar. Drugs">
        <title>Genome Reduction and Secondary Metabolism of the Marine Sponge-Associated Cyanobacterium Leptothoe.</title>
        <authorList>
            <person name="Konstantinou D."/>
            <person name="Popin R.V."/>
            <person name="Fewer D.P."/>
            <person name="Sivonen K."/>
            <person name="Gkelis S."/>
        </authorList>
    </citation>
    <scope>NUCLEOTIDE SEQUENCE [LARGE SCALE GENOMIC DNA]</scope>
    <source>
        <strain evidence="8 9">TAU-MAC 1615</strain>
    </source>
</reference>
<dbReference type="GO" id="GO:0004526">
    <property type="term" value="F:ribonuclease P activity"/>
    <property type="evidence" value="ECO:0007669"/>
    <property type="project" value="UniProtKB-EC"/>
</dbReference>
<keyword evidence="5 6" id="KW-0694">RNA-binding</keyword>
<dbReference type="Gene3D" id="3.30.230.10">
    <property type="match status" value="1"/>
</dbReference>
<gene>
    <name evidence="6" type="primary">rnpA</name>
    <name evidence="8" type="ORF">IXB28_07820</name>
</gene>
<dbReference type="PANTHER" id="PTHR33992">
    <property type="entry name" value="RIBONUCLEASE P PROTEIN COMPONENT"/>
    <property type="match status" value="1"/>
</dbReference>
<evidence type="ECO:0000313" key="8">
    <source>
        <dbReference type="EMBL" id="MBT9312109.1"/>
    </source>
</evidence>
<evidence type="ECO:0000313" key="9">
    <source>
        <dbReference type="Proteomes" id="UP001196661"/>
    </source>
</evidence>
<keyword evidence="2 6" id="KW-0540">Nuclease</keyword>
<accession>A0ABS5Y2Q0</accession>
<dbReference type="InterPro" id="IPR020568">
    <property type="entry name" value="Ribosomal_Su5_D2-typ_SF"/>
</dbReference>
<dbReference type="InterPro" id="IPR014721">
    <property type="entry name" value="Ribsml_uS5_D2-typ_fold_subgr"/>
</dbReference>
<evidence type="ECO:0000256" key="6">
    <source>
        <dbReference type="HAMAP-Rule" id="MF_00227"/>
    </source>
</evidence>
<comment type="function">
    <text evidence="6">RNaseP catalyzes the removal of the 5'-leader sequence from pre-tRNA to produce the mature 5'-terminus. It can also cleave other RNA substrates such as 4.5S RNA. The protein component plays an auxiliary but essential role in vivo by binding to the 5'-leader sequence and broadening the substrate specificity of the ribozyme.</text>
</comment>
<dbReference type="Pfam" id="PF00825">
    <property type="entry name" value="Ribonuclease_P"/>
    <property type="match status" value="1"/>
</dbReference>
<name>A0ABS5Y2Q0_9CYAN</name>
<dbReference type="Proteomes" id="UP001196661">
    <property type="component" value="Unassembled WGS sequence"/>
</dbReference>
<evidence type="ECO:0000256" key="2">
    <source>
        <dbReference type="ARBA" id="ARBA00022722"/>
    </source>
</evidence>
<evidence type="ECO:0000256" key="1">
    <source>
        <dbReference type="ARBA" id="ARBA00022694"/>
    </source>
</evidence>
<keyword evidence="3 6" id="KW-0255">Endonuclease</keyword>
<comment type="similarity">
    <text evidence="6">Belongs to the RnpA family.</text>
</comment>
<comment type="caution">
    <text evidence="8">The sequence shown here is derived from an EMBL/GenBank/DDBJ whole genome shotgun (WGS) entry which is preliminary data.</text>
</comment>
<keyword evidence="1 6" id="KW-0819">tRNA processing</keyword>
<dbReference type="EMBL" id="JADOER010000005">
    <property type="protein sequence ID" value="MBT9312109.1"/>
    <property type="molecule type" value="Genomic_DNA"/>
</dbReference>
<dbReference type="PANTHER" id="PTHR33992:SF1">
    <property type="entry name" value="RIBONUCLEASE P PROTEIN COMPONENT"/>
    <property type="match status" value="1"/>
</dbReference>
<evidence type="ECO:0000256" key="3">
    <source>
        <dbReference type="ARBA" id="ARBA00022759"/>
    </source>
</evidence>
<comment type="catalytic activity">
    <reaction evidence="6">
        <text>Endonucleolytic cleavage of RNA, removing 5'-extranucleotides from tRNA precursor.</text>
        <dbReference type="EC" id="3.1.26.5"/>
    </reaction>
</comment>
<dbReference type="HAMAP" id="MF_00227">
    <property type="entry name" value="RNase_P"/>
    <property type="match status" value="1"/>
</dbReference>
<proteinExistence type="inferred from homology"/>
<comment type="subunit">
    <text evidence="6">Consists of a catalytic RNA component (M1 or rnpB) and a protein subunit.</text>
</comment>
<keyword evidence="9" id="KW-1185">Reference proteome</keyword>
<dbReference type="InterPro" id="IPR000100">
    <property type="entry name" value="RNase_P"/>
</dbReference>
<evidence type="ECO:0000256" key="5">
    <source>
        <dbReference type="ARBA" id="ARBA00022884"/>
    </source>
</evidence>
<sequence>MALPRQYRLRSPRLFSKVYRQGRRASSHHLAVKALKNQTPGITSSNGCPPGVCFGVSISRKVHKRAVVRNRIKRQIHAALQTLLPNADGAWWVVINVRPSATACEYYEFLQELEKLLVELEVLHGH</sequence>
<evidence type="ECO:0000256" key="7">
    <source>
        <dbReference type="NCBIfam" id="TIGR00188"/>
    </source>
</evidence>
<keyword evidence="4 6" id="KW-0378">Hydrolase</keyword>
<dbReference type="SUPFAM" id="SSF54211">
    <property type="entry name" value="Ribosomal protein S5 domain 2-like"/>
    <property type="match status" value="1"/>
</dbReference>
<protein>
    <recommendedName>
        <fullName evidence="6 7">Ribonuclease P protein component</fullName>
        <shortName evidence="6">RNase P protein</shortName>
        <shortName evidence="6">RNaseP protein</shortName>
        <ecNumber evidence="6 7">3.1.26.5</ecNumber>
    </recommendedName>
    <alternativeName>
        <fullName evidence="6">Protein C5</fullName>
    </alternativeName>
</protein>
<evidence type="ECO:0000256" key="4">
    <source>
        <dbReference type="ARBA" id="ARBA00022801"/>
    </source>
</evidence>
<dbReference type="NCBIfam" id="TIGR00188">
    <property type="entry name" value="rnpA"/>
    <property type="match status" value="1"/>
</dbReference>